<sequence>MKKLYKVMMSLALVSLAAGCASGGNEQVKNANEGTKPVDSAKEVKEVSGTVNLYTSESQDLVNEMIQDFKKKQPKIDVKIYRSGTGAVISKIEAEQMGGAIQADVIWFADIDYYSKLAKKGMLEKYDSPEAANLDKRYAYEDGKYYEVRQIFNVIGYNTLKIKNAPKSWQDLGSPEYKGKVAIANPNYSGAAFLTLASLVNTNGMGWDYFSSLKNNGVKFEQSNGNLTSKLATGEYYGVSVVDFMVRNAKNSGSPVEIAWPSEGSVLIPTPVGIISGSKNKEASQKLMDYLLSTDGQKFFVKQGYIPVKGDAGAPEGSPKLDSIKVMPLDMKFLEDNRESLKTKFGELFSEAK</sequence>
<dbReference type="Pfam" id="PF13343">
    <property type="entry name" value="SBP_bac_6"/>
    <property type="match status" value="1"/>
</dbReference>
<dbReference type="PIRSF" id="PIRSF002825">
    <property type="entry name" value="CfbpA"/>
    <property type="match status" value="1"/>
</dbReference>
<dbReference type="GO" id="GO:0030288">
    <property type="term" value="C:outer membrane-bounded periplasmic space"/>
    <property type="evidence" value="ECO:0007669"/>
    <property type="project" value="TreeGrafter"/>
</dbReference>
<dbReference type="EMBL" id="WNZX01000014">
    <property type="protein sequence ID" value="MUG72348.1"/>
    <property type="molecule type" value="Genomic_DNA"/>
</dbReference>
<keyword evidence="4" id="KW-1185">Reference proteome</keyword>
<feature type="chain" id="PRO_5039336056" evidence="2">
    <location>
        <begin position="24"/>
        <end position="353"/>
    </location>
</feature>
<name>A0A7X2ZCJ8_9BACL</name>
<keyword evidence="1 2" id="KW-0732">Signal</keyword>
<dbReference type="AlphaFoldDB" id="A0A7X2ZCJ8"/>
<evidence type="ECO:0000256" key="1">
    <source>
        <dbReference type="ARBA" id="ARBA00022729"/>
    </source>
</evidence>
<dbReference type="PANTHER" id="PTHR30006:SF2">
    <property type="entry name" value="ABC TRANSPORTER SUBSTRATE-BINDING PROTEIN"/>
    <property type="match status" value="1"/>
</dbReference>
<accession>A0A7X2ZCJ8</accession>
<dbReference type="PROSITE" id="PS51257">
    <property type="entry name" value="PROKAR_LIPOPROTEIN"/>
    <property type="match status" value="1"/>
</dbReference>
<dbReference type="GO" id="GO:0030976">
    <property type="term" value="F:thiamine pyrophosphate binding"/>
    <property type="evidence" value="ECO:0007669"/>
    <property type="project" value="TreeGrafter"/>
</dbReference>
<evidence type="ECO:0000313" key="4">
    <source>
        <dbReference type="Proteomes" id="UP000450917"/>
    </source>
</evidence>
<dbReference type="GO" id="GO:0015888">
    <property type="term" value="P:thiamine transport"/>
    <property type="evidence" value="ECO:0007669"/>
    <property type="project" value="TreeGrafter"/>
</dbReference>
<dbReference type="GO" id="GO:0030975">
    <property type="term" value="F:thiamine binding"/>
    <property type="evidence" value="ECO:0007669"/>
    <property type="project" value="TreeGrafter"/>
</dbReference>
<dbReference type="Gene3D" id="3.40.190.10">
    <property type="entry name" value="Periplasmic binding protein-like II"/>
    <property type="match status" value="2"/>
</dbReference>
<evidence type="ECO:0000313" key="3">
    <source>
        <dbReference type="EMBL" id="MUG72348.1"/>
    </source>
</evidence>
<comment type="caution">
    <text evidence="3">The sequence shown here is derived from an EMBL/GenBank/DDBJ whole genome shotgun (WGS) entry which is preliminary data.</text>
</comment>
<organism evidence="3 4">
    <name type="scientific">Paenibacillus validus</name>
    <dbReference type="NCBI Taxonomy" id="44253"/>
    <lineage>
        <taxon>Bacteria</taxon>
        <taxon>Bacillati</taxon>
        <taxon>Bacillota</taxon>
        <taxon>Bacilli</taxon>
        <taxon>Bacillales</taxon>
        <taxon>Paenibacillaceae</taxon>
        <taxon>Paenibacillus</taxon>
    </lineage>
</organism>
<protein>
    <submittedName>
        <fullName evidence="3">Extracellular solute-binding protein</fullName>
    </submittedName>
</protein>
<dbReference type="Proteomes" id="UP000450917">
    <property type="component" value="Unassembled WGS sequence"/>
</dbReference>
<gene>
    <name evidence="3" type="ORF">GNP93_16880</name>
</gene>
<evidence type="ECO:0000256" key="2">
    <source>
        <dbReference type="SAM" id="SignalP"/>
    </source>
</evidence>
<feature type="signal peptide" evidence="2">
    <location>
        <begin position="1"/>
        <end position="23"/>
    </location>
</feature>
<dbReference type="SUPFAM" id="SSF53850">
    <property type="entry name" value="Periplasmic binding protein-like II"/>
    <property type="match status" value="1"/>
</dbReference>
<proteinExistence type="predicted"/>
<dbReference type="CDD" id="cd13547">
    <property type="entry name" value="PBP2_Fbp_like_2"/>
    <property type="match status" value="1"/>
</dbReference>
<dbReference type="InterPro" id="IPR026045">
    <property type="entry name" value="Ferric-bd"/>
</dbReference>
<reference evidence="3 4" key="1">
    <citation type="submission" date="2019-11" db="EMBL/GenBank/DDBJ databases">
        <title>Draft genome sequences of five Paenibacillus species of dairy origin.</title>
        <authorList>
            <person name="Olajide A.M."/>
            <person name="Chen S."/>
            <person name="Lapointe G."/>
        </authorList>
    </citation>
    <scope>NUCLEOTIDE SEQUENCE [LARGE SCALE GENOMIC DNA]</scope>
    <source>
        <strain evidence="3 4">2CS3</strain>
    </source>
</reference>
<dbReference type="PANTHER" id="PTHR30006">
    <property type="entry name" value="THIAMINE-BINDING PERIPLASMIC PROTEIN-RELATED"/>
    <property type="match status" value="1"/>
</dbReference>
<dbReference type="RefSeq" id="WP_127610651.1">
    <property type="nucleotide sequence ID" value="NZ_JARTHJ010000080.1"/>
</dbReference>